<proteinExistence type="predicted"/>
<evidence type="ECO:0000313" key="1">
    <source>
        <dbReference type="EMBL" id="VCU11675.1"/>
    </source>
</evidence>
<dbReference type="RefSeq" id="WP_129611604.1">
    <property type="nucleotide sequence ID" value="NZ_UWOC01000209.1"/>
</dbReference>
<dbReference type="OrthoDB" id="8451754at2"/>
<dbReference type="EMBL" id="UWOC01000209">
    <property type="protein sequence ID" value="VCU11675.1"/>
    <property type="molecule type" value="Genomic_DNA"/>
</dbReference>
<gene>
    <name evidence="1" type="ORF">RHODGE_RHODGE_04889</name>
</gene>
<comment type="caution">
    <text evidence="1">The sequence shown here is derived from an EMBL/GenBank/DDBJ whole genome shotgun (WGS) entry which is preliminary data.</text>
</comment>
<keyword evidence="2" id="KW-1185">Reference proteome</keyword>
<protein>
    <submittedName>
        <fullName evidence="1">Uncharacterized protein</fullName>
    </submittedName>
</protein>
<name>A0A447D2A6_9BRAD</name>
<evidence type="ECO:0000313" key="2">
    <source>
        <dbReference type="Proteomes" id="UP000289200"/>
    </source>
</evidence>
<dbReference type="Proteomes" id="UP000289200">
    <property type="component" value="Unassembled WGS sequence"/>
</dbReference>
<sequence length="152" mass="16705">MTVVDTLPVLRALEAAAGHAETAERQYRQEAAQRIAALEQERAFAYRRLGLVRALSDAMAAAEDEPVAVACGLAALRAKLGWATDSEARDEVAVRFAPVLQALFRSLTGEDESDPSPQAALADFEGWYVESRGTPFWSLFDRYMPETPLVDF</sequence>
<reference evidence="2" key="1">
    <citation type="submission" date="2018-10" db="EMBL/GenBank/DDBJ databases">
        <authorList>
            <person name="Peiro R."/>
            <person name="Begona"/>
            <person name="Cbmso G."/>
            <person name="Lopez M."/>
            <person name="Gonzalez S."/>
            <person name="Sacristan E."/>
            <person name="Castillo E."/>
        </authorList>
    </citation>
    <scope>NUCLEOTIDE SEQUENCE [LARGE SCALE GENOMIC DNA]</scope>
</reference>
<accession>A0A447D2A6</accession>
<dbReference type="AlphaFoldDB" id="A0A447D2A6"/>
<organism evidence="1 2">
    <name type="scientific">Rhodoplanes serenus</name>
    <dbReference type="NCBI Taxonomy" id="200615"/>
    <lineage>
        <taxon>Bacteria</taxon>
        <taxon>Pseudomonadati</taxon>
        <taxon>Pseudomonadota</taxon>
        <taxon>Alphaproteobacteria</taxon>
        <taxon>Hyphomicrobiales</taxon>
        <taxon>Nitrobacteraceae</taxon>
        <taxon>Rhodoplanes</taxon>
    </lineage>
</organism>